<dbReference type="SUPFAM" id="SSF88713">
    <property type="entry name" value="Glycoside hydrolase/deacetylase"/>
    <property type="match status" value="1"/>
</dbReference>
<name>A0A6B0VHI7_9EURY</name>
<evidence type="ECO:0000259" key="1">
    <source>
        <dbReference type="Pfam" id="PF01522"/>
    </source>
</evidence>
<gene>
    <name evidence="2" type="ORF">GS429_02500</name>
</gene>
<dbReference type="CDD" id="cd10929">
    <property type="entry name" value="CE4_u5"/>
    <property type="match status" value="1"/>
</dbReference>
<proteinExistence type="predicted"/>
<organism evidence="2 3">
    <name type="scientific">Natronorubrum halalkaliphilum</name>
    <dbReference type="NCBI Taxonomy" id="2691917"/>
    <lineage>
        <taxon>Archaea</taxon>
        <taxon>Methanobacteriati</taxon>
        <taxon>Methanobacteriota</taxon>
        <taxon>Stenosarchaea group</taxon>
        <taxon>Halobacteria</taxon>
        <taxon>Halobacteriales</taxon>
        <taxon>Natrialbaceae</taxon>
        <taxon>Natronorubrum</taxon>
    </lineage>
</organism>
<dbReference type="InterPro" id="IPR011330">
    <property type="entry name" value="Glyco_hydro/deAcase_b/a-brl"/>
</dbReference>
<dbReference type="Gene3D" id="3.20.20.370">
    <property type="entry name" value="Glycoside hydrolase/deacetylase"/>
    <property type="match status" value="1"/>
</dbReference>
<dbReference type="EMBL" id="WUYX01000013">
    <property type="protein sequence ID" value="MXV60954.1"/>
    <property type="molecule type" value="Genomic_DNA"/>
</dbReference>
<keyword evidence="3" id="KW-1185">Reference proteome</keyword>
<evidence type="ECO:0000313" key="2">
    <source>
        <dbReference type="EMBL" id="MXV60954.1"/>
    </source>
</evidence>
<dbReference type="InterPro" id="IPR002509">
    <property type="entry name" value="NODB_dom"/>
</dbReference>
<dbReference type="AlphaFoldDB" id="A0A6B0VHI7"/>
<evidence type="ECO:0000313" key="3">
    <source>
        <dbReference type="Proteomes" id="UP000434101"/>
    </source>
</evidence>
<protein>
    <submittedName>
        <fullName evidence="2">Polysaccharide deacetylase family protein</fullName>
    </submittedName>
</protein>
<dbReference type="RefSeq" id="WP_160062413.1">
    <property type="nucleotide sequence ID" value="NZ_WUYX01000013.1"/>
</dbReference>
<sequence>MGSIIFSLDAELAWGFHDEEIIPTDRVYQGRKAWQELVDLFDQFDVPATWAIVGHLFLSECNGNHGNIVSTNNWFARDPGGNVEEAPQWFGPNLIESVSKANVDHEIATHTFSHVEFGKKSTTKDIAREEIQKSIKIAEEWGNNIKSVVYPRNNIGYREVLADQGIICYRGQEPMKWYDESKVYPLMKFASTLSSSAPKLVSPVIDEYGLVNVPASMYLFTFDQPLGIFTEPVLGDVIVRRVKRGIDAVAGSDKILHLWLHPNNLTQESYFDRMYAILKYVARKRQQTDLRVQTMAEIAEEHITHGT</sequence>
<dbReference type="GO" id="GO:0005975">
    <property type="term" value="P:carbohydrate metabolic process"/>
    <property type="evidence" value="ECO:0007669"/>
    <property type="project" value="InterPro"/>
</dbReference>
<dbReference type="OrthoDB" id="10436at2157"/>
<dbReference type="Pfam" id="PF01522">
    <property type="entry name" value="Polysacc_deac_1"/>
    <property type="match status" value="1"/>
</dbReference>
<feature type="domain" description="NodB homology" evidence="1">
    <location>
        <begin position="31"/>
        <end position="151"/>
    </location>
</feature>
<accession>A0A6B0VHI7</accession>
<dbReference type="Proteomes" id="UP000434101">
    <property type="component" value="Unassembled WGS sequence"/>
</dbReference>
<comment type="caution">
    <text evidence="2">The sequence shown here is derived from an EMBL/GenBank/DDBJ whole genome shotgun (WGS) entry which is preliminary data.</text>
</comment>
<dbReference type="GO" id="GO:0016810">
    <property type="term" value="F:hydrolase activity, acting on carbon-nitrogen (but not peptide) bonds"/>
    <property type="evidence" value="ECO:0007669"/>
    <property type="project" value="InterPro"/>
</dbReference>
<reference evidence="2 3" key="1">
    <citation type="submission" date="2020-01" db="EMBL/GenBank/DDBJ databases">
        <title>Natronorubrum sp. JWXQ-INN 674 isolated from Inner Mongolia Autonomous Region of China.</title>
        <authorList>
            <person name="Xue Q."/>
        </authorList>
    </citation>
    <scope>NUCLEOTIDE SEQUENCE [LARGE SCALE GENOMIC DNA]</scope>
    <source>
        <strain evidence="2 3">JWXQ-INN-674</strain>
    </source>
</reference>